<evidence type="ECO:0000259" key="7">
    <source>
        <dbReference type="Pfam" id="PF02525"/>
    </source>
</evidence>
<evidence type="ECO:0000313" key="9">
    <source>
        <dbReference type="Proteomes" id="UP000559860"/>
    </source>
</evidence>
<comment type="catalytic activity">
    <reaction evidence="5">
        <text>N,N-dimethyl-1,4-phenylenediamine + anthranilate + 2 NAD(+) = 2-(4-dimethylaminophenyl)diazenylbenzoate + 2 NADH + 2 H(+)</text>
        <dbReference type="Rhea" id="RHEA:55872"/>
        <dbReference type="ChEBI" id="CHEBI:15378"/>
        <dbReference type="ChEBI" id="CHEBI:15783"/>
        <dbReference type="ChEBI" id="CHEBI:16567"/>
        <dbReference type="ChEBI" id="CHEBI:57540"/>
        <dbReference type="ChEBI" id="CHEBI:57945"/>
        <dbReference type="ChEBI" id="CHEBI:71579"/>
        <dbReference type="EC" id="1.7.1.17"/>
    </reaction>
    <physiologicalReaction direction="right-to-left" evidence="5">
        <dbReference type="Rhea" id="RHEA:55874"/>
    </physiologicalReaction>
</comment>
<sequence length="204" mass="22078">MPKLLVVETSPRGDYSISRNLTRRFVAAWQAEHPEGTVVERDLMETDLPFVNAPWLQAYFTSPEQHSAEMKDVLRLSDALVAELLAADHLVIATPVYNYNVPAALKAWVDHIVRKGLTLGMDGSGLVKGKKATVLLASGGVYTEGSPIRNRDIATQYLRLILGVIGITDVTFIAAGGAKAVDLGEATMDGFLNKFQGEIAAEVV</sequence>
<dbReference type="Proteomes" id="UP000559860">
    <property type="component" value="Unassembled WGS sequence"/>
</dbReference>
<dbReference type="HAMAP" id="MF_01216">
    <property type="entry name" value="Azoreductase_type1"/>
    <property type="match status" value="1"/>
</dbReference>
<dbReference type="Gene3D" id="3.40.50.360">
    <property type="match status" value="1"/>
</dbReference>
<dbReference type="InterPro" id="IPR029039">
    <property type="entry name" value="Flavoprotein-like_sf"/>
</dbReference>
<comment type="function">
    <text evidence="6">Also exhibits azoreductase activity. Catalyzes the reductive cleavage of the azo bond in aromatic azo compounds to the corresponding amines.</text>
</comment>
<keyword evidence="1 6" id="KW-0285">Flavoprotein</keyword>
<comment type="function">
    <text evidence="6">Quinone reductase that provides resistance to thiol-specific stress caused by electrophilic quinones.</text>
</comment>
<dbReference type="GO" id="GO:0009055">
    <property type="term" value="F:electron transfer activity"/>
    <property type="evidence" value="ECO:0007669"/>
    <property type="project" value="UniProtKB-UniRule"/>
</dbReference>
<dbReference type="InterPro" id="IPR003680">
    <property type="entry name" value="Flavodoxin_fold"/>
</dbReference>
<gene>
    <name evidence="6" type="primary">azoR</name>
    <name evidence="8" type="ORF">HLH36_12805</name>
</gene>
<comment type="cofactor">
    <cofactor evidence="6">
        <name>FMN</name>
        <dbReference type="ChEBI" id="CHEBI:58210"/>
    </cofactor>
    <text evidence="6">Binds 1 FMN per subunit.</text>
</comment>
<dbReference type="EMBL" id="JABEQD010000008">
    <property type="protein sequence ID" value="MBB2169222.1"/>
    <property type="molecule type" value="Genomic_DNA"/>
</dbReference>
<comment type="subunit">
    <text evidence="6">Homodimer.</text>
</comment>
<evidence type="ECO:0000256" key="3">
    <source>
        <dbReference type="ARBA" id="ARBA00023002"/>
    </source>
</evidence>
<evidence type="ECO:0000256" key="1">
    <source>
        <dbReference type="ARBA" id="ARBA00022630"/>
    </source>
</evidence>
<comment type="caution">
    <text evidence="6">Lacks conserved residue(s) required for the propagation of feature annotation.</text>
</comment>
<dbReference type="InterPro" id="IPR050104">
    <property type="entry name" value="FMN-dep_NADH:Q_OxRdtase_AzoR1"/>
</dbReference>
<feature type="binding site" evidence="6">
    <location>
        <begin position="16"/>
        <end position="18"/>
    </location>
    <ligand>
        <name>FMN</name>
        <dbReference type="ChEBI" id="CHEBI:58210"/>
    </ligand>
</feature>
<reference evidence="8 9" key="1">
    <citation type="submission" date="2020-04" db="EMBL/GenBank/DDBJ databases">
        <title>Description of novel Gluconacetobacter.</title>
        <authorList>
            <person name="Sombolestani A."/>
        </authorList>
    </citation>
    <scope>NUCLEOTIDE SEQUENCE [LARGE SCALE GENOMIC DNA]</scope>
    <source>
        <strain evidence="8 9">LMG 27801</strain>
    </source>
</reference>
<comment type="catalytic activity">
    <reaction evidence="6">
        <text>2 a quinone + NADH + H(+) = 2 a 1,4-benzosemiquinone + NAD(+)</text>
        <dbReference type="Rhea" id="RHEA:65952"/>
        <dbReference type="ChEBI" id="CHEBI:15378"/>
        <dbReference type="ChEBI" id="CHEBI:57540"/>
        <dbReference type="ChEBI" id="CHEBI:57945"/>
        <dbReference type="ChEBI" id="CHEBI:132124"/>
        <dbReference type="ChEBI" id="CHEBI:134225"/>
    </reaction>
</comment>
<dbReference type="EC" id="1.6.5.-" evidence="6"/>
<dbReference type="GO" id="GO:0016655">
    <property type="term" value="F:oxidoreductase activity, acting on NAD(P)H, quinone or similar compound as acceptor"/>
    <property type="evidence" value="ECO:0007669"/>
    <property type="project" value="InterPro"/>
</dbReference>
<keyword evidence="9" id="KW-1185">Reference proteome</keyword>
<dbReference type="PANTHER" id="PTHR43741:SF2">
    <property type="entry name" value="FMN-DEPENDENT NADH:QUINONE OXIDOREDUCTASE"/>
    <property type="match status" value="1"/>
</dbReference>
<feature type="domain" description="Flavodoxin-like fold" evidence="7">
    <location>
        <begin position="3"/>
        <end position="190"/>
    </location>
</feature>
<dbReference type="InterPro" id="IPR023048">
    <property type="entry name" value="NADH:quinone_OxRdtase_FMN_depd"/>
</dbReference>
<comment type="similarity">
    <text evidence="6">Belongs to the azoreductase type 1 family.</text>
</comment>
<dbReference type="EC" id="1.7.1.17" evidence="6"/>
<proteinExistence type="inferred from homology"/>
<keyword evidence="4 6" id="KW-0520">NAD</keyword>
<accession>A0A7W4IUG9</accession>
<dbReference type="RefSeq" id="WP_182986735.1">
    <property type="nucleotide sequence ID" value="NZ_JABEQD010000008.1"/>
</dbReference>
<evidence type="ECO:0000313" key="8">
    <source>
        <dbReference type="EMBL" id="MBB2169222.1"/>
    </source>
</evidence>
<name>A0A7W4IUG9_9PROT</name>
<evidence type="ECO:0000256" key="5">
    <source>
        <dbReference type="ARBA" id="ARBA00048542"/>
    </source>
</evidence>
<comment type="caution">
    <text evidence="8">The sequence shown here is derived from an EMBL/GenBank/DDBJ whole genome shotgun (WGS) entry which is preliminary data.</text>
</comment>
<dbReference type="GO" id="GO:0010181">
    <property type="term" value="F:FMN binding"/>
    <property type="evidence" value="ECO:0007669"/>
    <property type="project" value="UniProtKB-UniRule"/>
</dbReference>
<dbReference type="PANTHER" id="PTHR43741">
    <property type="entry name" value="FMN-DEPENDENT NADH-AZOREDUCTASE 1"/>
    <property type="match status" value="1"/>
</dbReference>
<evidence type="ECO:0000256" key="6">
    <source>
        <dbReference type="HAMAP-Rule" id="MF_01216"/>
    </source>
</evidence>
<keyword evidence="3 6" id="KW-0560">Oxidoreductase</keyword>
<feature type="binding site" evidence="6">
    <location>
        <position position="10"/>
    </location>
    <ligand>
        <name>FMN</name>
        <dbReference type="ChEBI" id="CHEBI:58210"/>
    </ligand>
</feature>
<evidence type="ECO:0000256" key="2">
    <source>
        <dbReference type="ARBA" id="ARBA00022643"/>
    </source>
</evidence>
<dbReference type="AlphaFoldDB" id="A0A7W4IUG9"/>
<protein>
    <recommendedName>
        <fullName evidence="6">FMN dependent NADH:quinone oxidoreductase</fullName>
        <ecNumber evidence="6">1.6.5.-</ecNumber>
    </recommendedName>
    <alternativeName>
        <fullName evidence="6">Azo-dye reductase</fullName>
    </alternativeName>
    <alternativeName>
        <fullName evidence="6">FMN-dependent NADH-azo compound oxidoreductase</fullName>
    </alternativeName>
    <alternativeName>
        <fullName evidence="6">FMN-dependent NADH-azoreductase</fullName>
        <ecNumber evidence="6">1.7.1.17</ecNumber>
    </alternativeName>
</protein>
<dbReference type="Pfam" id="PF02525">
    <property type="entry name" value="Flavodoxin_2"/>
    <property type="match status" value="1"/>
</dbReference>
<keyword evidence="2 6" id="KW-0288">FMN</keyword>
<dbReference type="GO" id="GO:0016652">
    <property type="term" value="F:oxidoreductase activity, acting on NAD(P)H as acceptor"/>
    <property type="evidence" value="ECO:0007669"/>
    <property type="project" value="UniProtKB-UniRule"/>
</dbReference>
<organism evidence="8 9">
    <name type="scientific">Gluconacetobacter aggeris</name>
    <dbReference type="NCBI Taxonomy" id="1286186"/>
    <lineage>
        <taxon>Bacteria</taxon>
        <taxon>Pseudomonadati</taxon>
        <taxon>Pseudomonadota</taxon>
        <taxon>Alphaproteobacteria</taxon>
        <taxon>Acetobacterales</taxon>
        <taxon>Acetobacteraceae</taxon>
        <taxon>Gluconacetobacter</taxon>
    </lineage>
</organism>
<evidence type="ECO:0000256" key="4">
    <source>
        <dbReference type="ARBA" id="ARBA00023027"/>
    </source>
</evidence>
<dbReference type="SUPFAM" id="SSF52218">
    <property type="entry name" value="Flavoproteins"/>
    <property type="match status" value="1"/>
</dbReference>